<feature type="transmembrane region" description="Helical" evidence="2">
    <location>
        <begin position="45"/>
        <end position="65"/>
    </location>
</feature>
<dbReference type="RefSeq" id="WP_150401442.1">
    <property type="nucleotide sequence ID" value="NZ_VXLC01000003.1"/>
</dbReference>
<evidence type="ECO:0000256" key="1">
    <source>
        <dbReference type="SAM" id="MobiDB-lite"/>
    </source>
</evidence>
<dbReference type="Proteomes" id="UP000323876">
    <property type="component" value="Unassembled WGS sequence"/>
</dbReference>
<keyword evidence="2" id="KW-1133">Transmembrane helix</keyword>
<evidence type="ECO:0000313" key="4">
    <source>
        <dbReference type="EMBL" id="KAA8889168.1"/>
    </source>
</evidence>
<organism evidence="4 5">
    <name type="scientific">Nocardia colli</name>
    <dbReference type="NCBI Taxonomy" id="2545717"/>
    <lineage>
        <taxon>Bacteria</taxon>
        <taxon>Bacillati</taxon>
        <taxon>Actinomycetota</taxon>
        <taxon>Actinomycetes</taxon>
        <taxon>Mycobacteriales</taxon>
        <taxon>Nocardiaceae</taxon>
        <taxon>Nocardia</taxon>
    </lineage>
</organism>
<comment type="caution">
    <text evidence="4">The sequence shown here is derived from an EMBL/GenBank/DDBJ whole genome shotgun (WGS) entry which is preliminary data.</text>
</comment>
<name>A0A5N0EID6_9NOCA</name>
<dbReference type="EMBL" id="VXLC01000003">
    <property type="protein sequence ID" value="KAA8889168.1"/>
    <property type="molecule type" value="Genomic_DNA"/>
</dbReference>
<keyword evidence="2" id="KW-0472">Membrane</keyword>
<dbReference type="OrthoDB" id="4382015at2"/>
<gene>
    <name evidence="4" type="ORF">F3087_09370</name>
</gene>
<feature type="compositionally biased region" description="Low complexity" evidence="1">
    <location>
        <begin position="1"/>
        <end position="11"/>
    </location>
</feature>
<keyword evidence="5" id="KW-1185">Reference proteome</keyword>
<keyword evidence="2" id="KW-0812">Transmembrane</keyword>
<dbReference type="AlphaFoldDB" id="A0A5N0EID6"/>
<dbReference type="Pfam" id="PF26527">
    <property type="entry name" value="DUF8176"/>
    <property type="match status" value="1"/>
</dbReference>
<evidence type="ECO:0000256" key="2">
    <source>
        <dbReference type="SAM" id="Phobius"/>
    </source>
</evidence>
<feature type="region of interest" description="Disordered" evidence="1">
    <location>
        <begin position="1"/>
        <end position="29"/>
    </location>
</feature>
<reference evidence="4 5" key="1">
    <citation type="submission" date="2019-09" db="EMBL/GenBank/DDBJ databases">
        <authorList>
            <person name="Wang X."/>
        </authorList>
    </citation>
    <scope>NUCLEOTIDE SEQUENCE [LARGE SCALE GENOMIC DNA]</scope>
    <source>
        <strain evidence="4 5">CICC 11023</strain>
    </source>
</reference>
<protein>
    <recommendedName>
        <fullName evidence="3">DUF8176 domain-containing protein</fullName>
    </recommendedName>
</protein>
<evidence type="ECO:0000259" key="3">
    <source>
        <dbReference type="Pfam" id="PF26527"/>
    </source>
</evidence>
<feature type="region of interest" description="Disordered" evidence="1">
    <location>
        <begin position="74"/>
        <end position="105"/>
    </location>
</feature>
<dbReference type="InterPro" id="IPR058489">
    <property type="entry name" value="DUF8176"/>
</dbReference>
<proteinExistence type="predicted"/>
<accession>A0A5N0EID6</accession>
<sequence>MSSSNVSGGSSAAHRGRHKAVPLWPGMIPPPRPQRWHAQRRNRPWLVGSAAVVGSVAAVAVVMVYTASASTPRQSATYSDPVLGGGPGCQPTRSEQLVRGNGTGSTTSGPDVILAFQYAYYVARSGADARAVTTTDASVPPVDVINAGIKSVPAGTQHCVIITPMADGRFDVVITEIRPDAAVRTYRQFVSVTAAPGAVSIVKIAPPT</sequence>
<evidence type="ECO:0000313" key="5">
    <source>
        <dbReference type="Proteomes" id="UP000323876"/>
    </source>
</evidence>
<feature type="domain" description="DUF8176" evidence="3">
    <location>
        <begin position="87"/>
        <end position="205"/>
    </location>
</feature>